<dbReference type="InterPro" id="IPR001846">
    <property type="entry name" value="VWF_type-D"/>
</dbReference>
<reference evidence="4" key="2">
    <citation type="journal article" date="2014" name="J. Proteome Res.">
        <title>Spit and venom from scytodes spiders: a diverse and distinct cocktail.</title>
        <authorList>
            <person name="Zobel-Thropp P.A."/>
            <person name="Correa S.M."/>
            <person name="Garb J.E."/>
            <person name="Binford G.J."/>
        </authorList>
    </citation>
    <scope>NUCLEOTIDE SEQUENCE</scope>
    <source>
        <tissue evidence="4">Venom gland</tissue>
    </source>
</reference>
<dbReference type="GO" id="GO:0031012">
    <property type="term" value="C:extracellular matrix"/>
    <property type="evidence" value="ECO:0007669"/>
    <property type="project" value="TreeGrafter"/>
</dbReference>
<evidence type="ECO:0000256" key="2">
    <source>
        <dbReference type="ARBA" id="ARBA00023180"/>
    </source>
</evidence>
<organism evidence="4">
    <name type="scientific">Scytodes thoracica</name>
    <name type="common">Spitting spider</name>
    <name type="synonym">Aranea thoracica</name>
    <dbReference type="NCBI Taxonomy" id="1112478"/>
    <lineage>
        <taxon>Eukaryota</taxon>
        <taxon>Metazoa</taxon>
        <taxon>Ecdysozoa</taxon>
        <taxon>Arthropoda</taxon>
        <taxon>Chelicerata</taxon>
        <taxon>Arachnida</taxon>
        <taxon>Araneae</taxon>
        <taxon>Araneomorphae</taxon>
        <taxon>Haplogynae</taxon>
        <taxon>Scytodoidea</taxon>
        <taxon>Scytodidae</taxon>
        <taxon>Scytodes</taxon>
    </lineage>
</organism>
<dbReference type="InterPro" id="IPR014853">
    <property type="entry name" value="VWF/SSPO/ZAN-like_Cys-rich_dom"/>
</dbReference>
<keyword evidence="2" id="KW-0325">Glycoprotein</keyword>
<dbReference type="PROSITE" id="PS51233">
    <property type="entry name" value="VWFD"/>
    <property type="match status" value="1"/>
</dbReference>
<keyword evidence="1" id="KW-1015">Disulfide bond</keyword>
<evidence type="ECO:0000259" key="3">
    <source>
        <dbReference type="PROSITE" id="PS51233"/>
    </source>
</evidence>
<feature type="domain" description="VWFD" evidence="3">
    <location>
        <begin position="1"/>
        <end position="86"/>
    </location>
</feature>
<accession>A0A0A0V9N1</accession>
<dbReference type="AlphaFoldDB" id="A0A0A0V9N1"/>
<dbReference type="GO" id="GO:0005615">
    <property type="term" value="C:extracellular space"/>
    <property type="evidence" value="ECO:0007669"/>
    <property type="project" value="TreeGrafter"/>
</dbReference>
<dbReference type="Pfam" id="PF00094">
    <property type="entry name" value="VWD"/>
    <property type="match status" value="1"/>
</dbReference>
<dbReference type="PANTHER" id="PTHR11339">
    <property type="entry name" value="EXTRACELLULAR MATRIX GLYCOPROTEIN RELATED"/>
    <property type="match status" value="1"/>
</dbReference>
<evidence type="ECO:0000313" key="4">
    <source>
        <dbReference type="EMBL" id="AIW62491.1"/>
    </source>
</evidence>
<reference evidence="4" key="1">
    <citation type="submission" date="2013-11" db="EMBL/GenBank/DDBJ databases">
        <authorList>
            <person name="Thropp P.A."/>
            <person name="Correa S.M."/>
            <person name="Garb J.E."/>
            <person name="Binford G.J."/>
        </authorList>
    </citation>
    <scope>NUCLEOTIDE SEQUENCE</scope>
    <source>
        <tissue evidence="4">Venom gland</tissue>
    </source>
</reference>
<proteinExistence type="evidence at transcript level"/>
<dbReference type="PANTHER" id="PTHR11339:SF386">
    <property type="entry name" value="HEMOLECTIN, ISOFORM A"/>
    <property type="match status" value="1"/>
</dbReference>
<sequence>MGFDITIQGKIYSLHVTENNLFVEYDRNTPSAAVEIPSYIYGGKTVGLCGDCNMDPKNDFISPDGTPTTDAYKFGNSWLVPGAYEDKDGKPKLCVIEPPATTKPPEPEYCQFKKSACDDVVNREVYIAMCNNDVVSSEKPEKVACNARREFAKECCKKNVPMNDWLAQERCLPKCDGDKVFQCTSGCPMDCDNAKGYDASNCDHPNILTCACKPGLAILNGNLCR</sequence>
<dbReference type="Pfam" id="PF08742">
    <property type="entry name" value="C8"/>
    <property type="match status" value="1"/>
</dbReference>
<feature type="non-terminal residue" evidence="4">
    <location>
        <position position="225"/>
    </location>
</feature>
<dbReference type="EMBL" id="KF860527">
    <property type="protein sequence ID" value="AIW62491.1"/>
    <property type="molecule type" value="mRNA"/>
</dbReference>
<dbReference type="InterPro" id="IPR050780">
    <property type="entry name" value="Mucin_vWF_Thrombospondin_sf"/>
</dbReference>
<evidence type="ECO:0000256" key="1">
    <source>
        <dbReference type="ARBA" id="ARBA00023157"/>
    </source>
</evidence>
<name>A0A0A0V9N1_SCYTH</name>
<protein>
    <recommendedName>
        <fullName evidence="3">VWFD domain-containing protein</fullName>
    </recommendedName>
</protein>